<evidence type="ECO:0000313" key="3">
    <source>
        <dbReference type="Proteomes" id="UP001300502"/>
    </source>
</evidence>
<reference evidence="2 3" key="1">
    <citation type="submission" date="2022-07" db="EMBL/GenBank/DDBJ databases">
        <title>Genome-wide signatures of adaptation to extreme environments.</title>
        <authorList>
            <person name="Cho C.H."/>
            <person name="Yoon H.S."/>
        </authorList>
    </citation>
    <scope>NUCLEOTIDE SEQUENCE [LARGE SCALE GENOMIC DNA]</scope>
    <source>
        <strain evidence="2 3">108.79 E11</strain>
    </source>
</reference>
<name>A0AAV9ING3_9RHOD</name>
<dbReference type="EMBL" id="JANCYU010000069">
    <property type="protein sequence ID" value="KAK4528779.1"/>
    <property type="molecule type" value="Genomic_DNA"/>
</dbReference>
<evidence type="ECO:0000313" key="2">
    <source>
        <dbReference type="EMBL" id="KAK4528779.1"/>
    </source>
</evidence>
<dbReference type="AlphaFoldDB" id="A0AAV9ING3"/>
<feature type="coiled-coil region" evidence="1">
    <location>
        <begin position="114"/>
        <end position="145"/>
    </location>
</feature>
<comment type="caution">
    <text evidence="2">The sequence shown here is derived from an EMBL/GenBank/DDBJ whole genome shotgun (WGS) entry which is preliminary data.</text>
</comment>
<sequence>MSYLFERVSVSSLASSVKETPLADYFRDEEASCATGCAVVVTEQMNTSEISNDNYHQQQQQQQLFTQGKQNDGAFKDLSYPTSWGSSSSSCGFSDLPCCSSSPSLESGGERNCKERNRRNSEAILEERKNEERRLQQRVQRLVEMFGRENSLAAFRADHVLSRHPIYLDKSACTRVNMYRSR</sequence>
<protein>
    <submittedName>
        <fullName evidence="2">Uncharacterized protein</fullName>
    </submittedName>
</protein>
<evidence type="ECO:0000256" key="1">
    <source>
        <dbReference type="SAM" id="Coils"/>
    </source>
</evidence>
<dbReference type="Proteomes" id="UP001300502">
    <property type="component" value="Unassembled WGS sequence"/>
</dbReference>
<gene>
    <name evidence="2" type="ORF">GAYE_SCF64G6725</name>
</gene>
<organism evidence="2 3">
    <name type="scientific">Galdieria yellowstonensis</name>
    <dbReference type="NCBI Taxonomy" id="3028027"/>
    <lineage>
        <taxon>Eukaryota</taxon>
        <taxon>Rhodophyta</taxon>
        <taxon>Bangiophyceae</taxon>
        <taxon>Galdieriales</taxon>
        <taxon>Galdieriaceae</taxon>
        <taxon>Galdieria</taxon>
    </lineage>
</organism>
<proteinExistence type="predicted"/>
<keyword evidence="3" id="KW-1185">Reference proteome</keyword>
<accession>A0AAV9ING3</accession>
<keyword evidence="1" id="KW-0175">Coiled coil</keyword>